<dbReference type="SUPFAM" id="SSF57756">
    <property type="entry name" value="Retrovirus zinc finger-like domains"/>
    <property type="match status" value="1"/>
</dbReference>
<dbReference type="GO" id="GO:0008270">
    <property type="term" value="F:zinc ion binding"/>
    <property type="evidence" value="ECO:0007669"/>
    <property type="project" value="InterPro"/>
</dbReference>
<protein>
    <submittedName>
        <fullName evidence="1">Retrotransposon ty1-copia subclass</fullName>
    </submittedName>
</protein>
<evidence type="ECO:0000313" key="1">
    <source>
        <dbReference type="EMBL" id="CEG39168.1"/>
    </source>
</evidence>
<dbReference type="Pfam" id="PF14223">
    <property type="entry name" value="Retrotran_gag_2"/>
    <property type="match status" value="1"/>
</dbReference>
<dbReference type="OrthoDB" id="113552at2759"/>
<dbReference type="RefSeq" id="XP_024575537.1">
    <property type="nucleotide sequence ID" value="XM_024724685.1"/>
</dbReference>
<dbReference type="STRING" id="4781.A0A0P1AEJ3"/>
<dbReference type="AlphaFoldDB" id="A0A0P1AEJ3"/>
<sequence>MSKELWDAVLGRADVTATKEQQAHAAIVLNLKDSQLVHFMNATSAHKIWAALEGFYQTQDMASQLQLKEKFASFKYMATDMSAHLMELEQLVLQIRSANFEPDEEDVCATMLRSLPASNLVSNLIAEEVRKQESCRIESETALHVDKQHEKRQFARKSGGQRKKGANIQCYNCEKRGHYALLGEG</sequence>
<dbReference type="InterPro" id="IPR036875">
    <property type="entry name" value="Znf_CCHC_sf"/>
</dbReference>
<proteinExistence type="predicted"/>
<dbReference type="GO" id="GO:0003676">
    <property type="term" value="F:nucleic acid binding"/>
    <property type="evidence" value="ECO:0007669"/>
    <property type="project" value="InterPro"/>
</dbReference>
<evidence type="ECO:0000313" key="2">
    <source>
        <dbReference type="Proteomes" id="UP000054928"/>
    </source>
</evidence>
<dbReference type="Proteomes" id="UP000054928">
    <property type="component" value="Unassembled WGS sequence"/>
</dbReference>
<dbReference type="GeneID" id="36404278"/>
<dbReference type="EMBL" id="CCYD01000349">
    <property type="protein sequence ID" value="CEG39168.1"/>
    <property type="molecule type" value="Genomic_DNA"/>
</dbReference>
<accession>A0A0P1AEJ3</accession>
<keyword evidence="2" id="KW-1185">Reference proteome</keyword>
<organism evidence="1 2">
    <name type="scientific">Plasmopara halstedii</name>
    <name type="common">Downy mildew of sunflower</name>
    <dbReference type="NCBI Taxonomy" id="4781"/>
    <lineage>
        <taxon>Eukaryota</taxon>
        <taxon>Sar</taxon>
        <taxon>Stramenopiles</taxon>
        <taxon>Oomycota</taxon>
        <taxon>Peronosporomycetes</taxon>
        <taxon>Peronosporales</taxon>
        <taxon>Peronosporaceae</taxon>
        <taxon>Plasmopara</taxon>
    </lineage>
</organism>
<name>A0A0P1AEJ3_PLAHL</name>
<reference evidence="2" key="1">
    <citation type="submission" date="2014-09" db="EMBL/GenBank/DDBJ databases">
        <authorList>
            <person name="Sharma Rahul"/>
            <person name="Thines Marco"/>
        </authorList>
    </citation>
    <scope>NUCLEOTIDE SEQUENCE [LARGE SCALE GENOMIC DNA]</scope>
</reference>
<dbReference type="OMA" id="GANIQCY"/>